<evidence type="ECO:0000256" key="1">
    <source>
        <dbReference type="ARBA" id="ARBA00004651"/>
    </source>
</evidence>
<feature type="transmembrane region" description="Helical" evidence="18">
    <location>
        <begin position="163"/>
        <end position="182"/>
    </location>
</feature>
<dbReference type="PROSITE" id="PS00154">
    <property type="entry name" value="ATPASE_E1_E2"/>
    <property type="match status" value="1"/>
</dbReference>
<reference evidence="20 21" key="1">
    <citation type="submission" date="2019-12" db="EMBL/GenBank/DDBJ databases">
        <title>Isolation and characterization of three novel carbon monoxide-oxidizing members of Halobacteria from salione crusts and soils.</title>
        <authorList>
            <person name="Myers M.R."/>
            <person name="King G.M."/>
        </authorList>
    </citation>
    <scope>NUCLEOTIDE SEQUENCE [LARGE SCALE GENOMIC DNA]</scope>
    <source>
        <strain evidence="20 21">WSH3</strain>
    </source>
</reference>
<dbReference type="GO" id="GO:0016887">
    <property type="term" value="F:ATP hydrolysis activity"/>
    <property type="evidence" value="ECO:0007669"/>
    <property type="project" value="InterPro"/>
</dbReference>
<dbReference type="Pfam" id="PF00403">
    <property type="entry name" value="HMA"/>
    <property type="match status" value="2"/>
</dbReference>
<dbReference type="InterPro" id="IPR018303">
    <property type="entry name" value="ATPase_P-typ_P_site"/>
</dbReference>
<evidence type="ECO:0000313" key="21">
    <source>
        <dbReference type="Proteomes" id="UP000466535"/>
    </source>
</evidence>
<dbReference type="SFLD" id="SFLDF00027">
    <property type="entry name" value="p-type_atpase"/>
    <property type="match status" value="1"/>
</dbReference>
<dbReference type="GO" id="GO:0005507">
    <property type="term" value="F:copper ion binding"/>
    <property type="evidence" value="ECO:0007669"/>
    <property type="project" value="InterPro"/>
</dbReference>
<dbReference type="InterPro" id="IPR006122">
    <property type="entry name" value="HMA_Cu_ion-bd"/>
</dbReference>
<dbReference type="CDD" id="cd00371">
    <property type="entry name" value="HMA"/>
    <property type="match status" value="2"/>
</dbReference>
<keyword evidence="15" id="KW-0406">Ion transport</keyword>
<keyword evidence="5 18" id="KW-0812">Transmembrane</keyword>
<evidence type="ECO:0000256" key="13">
    <source>
        <dbReference type="ARBA" id="ARBA00022989"/>
    </source>
</evidence>
<feature type="transmembrane region" description="Helical" evidence="18">
    <location>
        <begin position="194"/>
        <end position="215"/>
    </location>
</feature>
<feature type="compositionally biased region" description="Low complexity" evidence="17">
    <location>
        <begin position="598"/>
        <end position="609"/>
    </location>
</feature>
<dbReference type="SFLD" id="SFLDS00003">
    <property type="entry name" value="Haloacid_Dehalogenase"/>
    <property type="match status" value="1"/>
</dbReference>
<dbReference type="InterPro" id="IPR059000">
    <property type="entry name" value="ATPase_P-type_domA"/>
</dbReference>
<dbReference type="InterPro" id="IPR006121">
    <property type="entry name" value="HMA_dom"/>
</dbReference>
<evidence type="ECO:0000256" key="12">
    <source>
        <dbReference type="ARBA" id="ARBA00022967"/>
    </source>
</evidence>
<dbReference type="InterPro" id="IPR044492">
    <property type="entry name" value="P_typ_ATPase_HD_dom"/>
</dbReference>
<keyword evidence="12" id="KW-1278">Translocase</keyword>
<evidence type="ECO:0000256" key="16">
    <source>
        <dbReference type="ARBA" id="ARBA00023136"/>
    </source>
</evidence>
<dbReference type="InterPro" id="IPR036163">
    <property type="entry name" value="HMA_dom_sf"/>
</dbReference>
<gene>
    <name evidence="20" type="ORF">GRX03_02435</name>
</gene>
<dbReference type="SUPFAM" id="SSF55008">
    <property type="entry name" value="HMA, heavy metal-associated domain"/>
    <property type="match status" value="2"/>
</dbReference>
<keyword evidence="8" id="KW-0547">Nucleotide-binding</keyword>
<keyword evidence="11" id="KW-0460">Magnesium</keyword>
<dbReference type="NCBIfam" id="TIGR01494">
    <property type="entry name" value="ATPase_P-type"/>
    <property type="match status" value="2"/>
</dbReference>
<comment type="caution">
    <text evidence="20">The sequence shown here is derived from an EMBL/GenBank/DDBJ whole genome shotgun (WGS) entry which is preliminary data.</text>
</comment>
<feature type="transmembrane region" description="Helical" evidence="18">
    <location>
        <begin position="262"/>
        <end position="280"/>
    </location>
</feature>
<keyword evidence="13 18" id="KW-1133">Transmembrane helix</keyword>
<evidence type="ECO:0000259" key="19">
    <source>
        <dbReference type="PROSITE" id="PS50846"/>
    </source>
</evidence>
<keyword evidence="21" id="KW-1185">Reference proteome</keyword>
<dbReference type="Gene3D" id="3.40.50.1000">
    <property type="entry name" value="HAD superfamily/HAD-like"/>
    <property type="match status" value="1"/>
</dbReference>
<dbReference type="Proteomes" id="UP000466535">
    <property type="component" value="Unassembled WGS sequence"/>
</dbReference>
<dbReference type="PROSITE" id="PS01047">
    <property type="entry name" value="HMA_1"/>
    <property type="match status" value="2"/>
</dbReference>
<comment type="subcellular location">
    <subcellularLocation>
        <location evidence="1">Cell membrane</location>
        <topology evidence="1">Multi-pass membrane protein</topology>
    </subcellularLocation>
</comment>
<evidence type="ECO:0000313" key="20">
    <source>
        <dbReference type="EMBL" id="MXR50464.1"/>
    </source>
</evidence>
<dbReference type="FunFam" id="3.30.70.100:FF:000005">
    <property type="entry name" value="Copper-exporting P-type ATPase A"/>
    <property type="match status" value="1"/>
</dbReference>
<evidence type="ECO:0000256" key="15">
    <source>
        <dbReference type="ARBA" id="ARBA00023065"/>
    </source>
</evidence>
<protein>
    <submittedName>
        <fullName evidence="20">HAD-IC family P-type ATPase</fullName>
    </submittedName>
</protein>
<dbReference type="Gene3D" id="3.30.70.100">
    <property type="match status" value="2"/>
</dbReference>
<evidence type="ECO:0000256" key="2">
    <source>
        <dbReference type="ARBA" id="ARBA00006024"/>
    </source>
</evidence>
<dbReference type="InterPro" id="IPR017969">
    <property type="entry name" value="Heavy-metal-associated_CS"/>
</dbReference>
<dbReference type="GO" id="GO:0005524">
    <property type="term" value="F:ATP binding"/>
    <property type="evidence" value="ECO:0007669"/>
    <property type="project" value="UniProtKB-KW"/>
</dbReference>
<evidence type="ECO:0000256" key="3">
    <source>
        <dbReference type="ARBA" id="ARBA00022448"/>
    </source>
</evidence>
<feature type="transmembrane region" description="Helical" evidence="18">
    <location>
        <begin position="472"/>
        <end position="492"/>
    </location>
</feature>
<dbReference type="Gene3D" id="3.40.1110.10">
    <property type="entry name" value="Calcium-transporting ATPase, cytoplasmic domain N"/>
    <property type="match status" value="1"/>
</dbReference>
<evidence type="ECO:0000256" key="18">
    <source>
        <dbReference type="SAM" id="Phobius"/>
    </source>
</evidence>
<name>A0A6B0SY41_9EURY</name>
<keyword evidence="3" id="KW-0813">Transport</keyword>
<dbReference type="InterPro" id="IPR008250">
    <property type="entry name" value="ATPase_P-typ_transduc_dom_A_sf"/>
</dbReference>
<dbReference type="InterPro" id="IPR001757">
    <property type="entry name" value="P_typ_ATPase"/>
</dbReference>
<feature type="transmembrane region" description="Helical" evidence="18">
    <location>
        <begin position="414"/>
        <end position="436"/>
    </location>
</feature>
<keyword evidence="7" id="KW-0677">Repeat</keyword>
<dbReference type="SUPFAM" id="SSF81653">
    <property type="entry name" value="Calcium ATPase, transduction domain A"/>
    <property type="match status" value="1"/>
</dbReference>
<evidence type="ECO:0000256" key="4">
    <source>
        <dbReference type="ARBA" id="ARBA00022475"/>
    </source>
</evidence>
<keyword evidence="9" id="KW-0187">Copper transport</keyword>
<sequence>MSQRRIQLEISGMSCATCSGNIEDAVGALDGVAEVSANFAADEGVVAYDPEQVRLAEIYEAIEDAGYTPERANTTIPVTGMSCATCAETIEEALAETPGVLDSDANFASDEVLLTYNPADTDMEAVYAAIEEAGYEPVRDDGEDMTEQRERAVERELDRQRKLVLGGAVLTAPFVVMMIEMLPVVDLQLLPHTVFGVDFGWIEFGLATVLMATLGREFLEGAYRALVNNRQANMDTLVAVGTSTGYIYSTVVVLGFLPDGGLYFEAVAFILWFITVGNWLEVRSKARAGNALRELLEMEAEEATLVRDDEEVVVPLEEVEVGDVMKVRPGERIPTDGVVLDGQSAVDESMITGESVPVEKGEGDQVVGSTINENGVLLVEATSVGDETAIQQIVDRVKEAQARQPDVQRLVDTVSAYFVPAVIANAVFWALLWGLFPAQLSAFVEWLPLWSPVGGGPAVAPVGGPGVPLIEFSMIVLASALLIACPCALGLATPAATMVGSTISARNGVLFKGGDVLERARGIDTVVFDKTGTLTHGEMELTDFVPAAEFEPRTDGGERPDGSRSSSEPRSDGGEQTDSLRTSSEPRSDGGEQTDSPRSSSDLRSDGGSLVYAEQDPETVLELAASAERGSEHPLGEAVVAGARERGLDPAEPDTFENVPGHGIRATVDGREVLVGNRKLLRDEGIDPGPAAETLQRLEREGKTAILVAVDGELAGVLATADRVRESAKSTVSALQEKGISVMMLTGDNERTAHAVAEQLGIDPGNVRAGVLPDDKADTIDDIQSDGTRAMMVGDGVNDAPALTNAAIGVAIGSGTDVAIESADVTLMRDDPADVLKVLHVADATIRKVYQNLFWALGYNATLVPIASLGLLNPALAGLAMAASSVSVMSNSLAFINYDPHEEYVFLPLRPLQRLLG</sequence>
<feature type="region of interest" description="Disordered" evidence="17">
    <location>
        <begin position="539"/>
        <end position="609"/>
    </location>
</feature>
<evidence type="ECO:0000256" key="10">
    <source>
        <dbReference type="ARBA" id="ARBA00022840"/>
    </source>
</evidence>
<proteinExistence type="inferred from homology"/>
<dbReference type="EMBL" id="WUUT01000001">
    <property type="protein sequence ID" value="MXR50464.1"/>
    <property type="molecule type" value="Genomic_DNA"/>
</dbReference>
<dbReference type="AlphaFoldDB" id="A0A6B0SY41"/>
<dbReference type="SUPFAM" id="SSF56784">
    <property type="entry name" value="HAD-like"/>
    <property type="match status" value="1"/>
</dbReference>
<dbReference type="InterPro" id="IPR023299">
    <property type="entry name" value="ATPase_P-typ_cyto_dom_N"/>
</dbReference>
<dbReference type="PRINTS" id="PR00119">
    <property type="entry name" value="CATATPASE"/>
</dbReference>
<evidence type="ECO:0000256" key="5">
    <source>
        <dbReference type="ARBA" id="ARBA00022692"/>
    </source>
</evidence>
<dbReference type="PANTHER" id="PTHR43520">
    <property type="entry name" value="ATP7, ISOFORM B"/>
    <property type="match status" value="1"/>
</dbReference>
<evidence type="ECO:0000256" key="14">
    <source>
        <dbReference type="ARBA" id="ARBA00023008"/>
    </source>
</evidence>
<dbReference type="Pfam" id="PF00702">
    <property type="entry name" value="Hydrolase"/>
    <property type="match status" value="1"/>
</dbReference>
<dbReference type="Gene3D" id="2.70.150.10">
    <property type="entry name" value="Calcium-transporting ATPase, cytoplasmic transduction domain A"/>
    <property type="match status" value="1"/>
</dbReference>
<dbReference type="CDD" id="cd02094">
    <property type="entry name" value="P-type_ATPase_Cu-like"/>
    <property type="match status" value="1"/>
</dbReference>
<feature type="compositionally biased region" description="Basic and acidic residues" evidence="17">
    <location>
        <begin position="550"/>
        <end position="573"/>
    </location>
</feature>
<keyword evidence="14" id="KW-0186">Copper</keyword>
<keyword evidence="6" id="KW-0479">Metal-binding</keyword>
<organism evidence="20 21">
    <name type="scientific">Halovenus carboxidivorans</name>
    <dbReference type="NCBI Taxonomy" id="2692199"/>
    <lineage>
        <taxon>Archaea</taxon>
        <taxon>Methanobacteriati</taxon>
        <taxon>Methanobacteriota</taxon>
        <taxon>Stenosarchaea group</taxon>
        <taxon>Halobacteria</taxon>
        <taxon>Halobacteriales</taxon>
        <taxon>Haloarculaceae</taxon>
        <taxon>Halovenus</taxon>
    </lineage>
</organism>
<evidence type="ECO:0000256" key="17">
    <source>
        <dbReference type="SAM" id="MobiDB-lite"/>
    </source>
</evidence>
<feature type="domain" description="HMA" evidence="19">
    <location>
        <begin position="72"/>
        <end position="138"/>
    </location>
</feature>
<dbReference type="RefSeq" id="WP_159762591.1">
    <property type="nucleotide sequence ID" value="NZ_WUUT01000001.1"/>
</dbReference>
<dbReference type="PROSITE" id="PS50846">
    <property type="entry name" value="HMA_2"/>
    <property type="match status" value="2"/>
</dbReference>
<dbReference type="InterPro" id="IPR036412">
    <property type="entry name" value="HAD-like_sf"/>
</dbReference>
<feature type="domain" description="HMA" evidence="19">
    <location>
        <begin position="4"/>
        <end position="70"/>
    </location>
</feature>
<feature type="compositionally biased region" description="Polar residues" evidence="17">
    <location>
        <begin position="574"/>
        <end position="583"/>
    </location>
</feature>
<keyword evidence="16 18" id="KW-0472">Membrane</keyword>
<dbReference type="GO" id="GO:0043682">
    <property type="term" value="F:P-type divalent copper transporter activity"/>
    <property type="evidence" value="ECO:0007669"/>
    <property type="project" value="TreeGrafter"/>
</dbReference>
<dbReference type="Pfam" id="PF00122">
    <property type="entry name" value="E1-E2_ATPase"/>
    <property type="match status" value="1"/>
</dbReference>
<dbReference type="InterPro" id="IPR023214">
    <property type="entry name" value="HAD_sf"/>
</dbReference>
<dbReference type="FunFam" id="2.70.150.10:FF:000020">
    <property type="entry name" value="Copper-exporting P-type ATPase A"/>
    <property type="match status" value="1"/>
</dbReference>
<dbReference type="GO" id="GO:0005886">
    <property type="term" value="C:plasma membrane"/>
    <property type="evidence" value="ECO:0007669"/>
    <property type="project" value="UniProtKB-SubCell"/>
</dbReference>
<accession>A0A6B0SY41</accession>
<evidence type="ECO:0000256" key="11">
    <source>
        <dbReference type="ARBA" id="ARBA00022842"/>
    </source>
</evidence>
<evidence type="ECO:0000256" key="6">
    <source>
        <dbReference type="ARBA" id="ARBA00022723"/>
    </source>
</evidence>
<evidence type="ECO:0000256" key="9">
    <source>
        <dbReference type="ARBA" id="ARBA00022796"/>
    </source>
</evidence>
<comment type="similarity">
    <text evidence="2">Belongs to the cation transport ATPase (P-type) (TC 3.A.3) family. Type IB subfamily.</text>
</comment>
<dbReference type="OrthoDB" id="8588at2157"/>
<feature type="transmembrane region" description="Helical" evidence="18">
    <location>
        <begin position="236"/>
        <end position="256"/>
    </location>
</feature>
<evidence type="ECO:0000256" key="7">
    <source>
        <dbReference type="ARBA" id="ARBA00022737"/>
    </source>
</evidence>
<dbReference type="SFLD" id="SFLDG00002">
    <property type="entry name" value="C1.7:_P-type_atpase_like"/>
    <property type="match status" value="1"/>
</dbReference>
<dbReference type="NCBIfam" id="TIGR00003">
    <property type="entry name" value="copper ion binding protein"/>
    <property type="match status" value="2"/>
</dbReference>
<evidence type="ECO:0000256" key="8">
    <source>
        <dbReference type="ARBA" id="ARBA00022741"/>
    </source>
</evidence>
<keyword evidence="10" id="KW-0067">ATP-binding</keyword>
<dbReference type="PANTHER" id="PTHR43520:SF8">
    <property type="entry name" value="P-TYPE CU(+) TRANSPORTER"/>
    <property type="match status" value="1"/>
</dbReference>
<keyword evidence="4" id="KW-1003">Cell membrane</keyword>
<dbReference type="GO" id="GO:0055070">
    <property type="term" value="P:copper ion homeostasis"/>
    <property type="evidence" value="ECO:0007669"/>
    <property type="project" value="TreeGrafter"/>
</dbReference>